<evidence type="ECO:0000313" key="2">
    <source>
        <dbReference type="EMBL" id="MFC6196532.1"/>
    </source>
</evidence>
<comment type="caution">
    <text evidence="2">The sequence shown here is derived from an EMBL/GenBank/DDBJ whole genome shotgun (WGS) entry which is preliminary data.</text>
</comment>
<keyword evidence="1" id="KW-0732">Signal</keyword>
<protein>
    <submittedName>
        <fullName evidence="2">DUF885 domain-containing protein</fullName>
    </submittedName>
</protein>
<reference evidence="3" key="1">
    <citation type="journal article" date="2019" name="Int. J. Syst. Evol. Microbiol.">
        <title>The Global Catalogue of Microorganisms (GCM) 10K type strain sequencing project: providing services to taxonomists for standard genome sequencing and annotation.</title>
        <authorList>
            <consortium name="The Broad Institute Genomics Platform"/>
            <consortium name="The Broad Institute Genome Sequencing Center for Infectious Disease"/>
            <person name="Wu L."/>
            <person name="Ma J."/>
        </authorList>
    </citation>
    <scope>NUCLEOTIDE SEQUENCE [LARGE SCALE GENOMIC DNA]</scope>
    <source>
        <strain evidence="3">CGMCC-1.15741</strain>
    </source>
</reference>
<dbReference type="RefSeq" id="WP_377374036.1">
    <property type="nucleotide sequence ID" value="NZ_JBHSSW010000001.1"/>
</dbReference>
<feature type="signal peptide" evidence="1">
    <location>
        <begin position="1"/>
        <end position="18"/>
    </location>
</feature>
<accession>A0ABW1S580</accession>
<dbReference type="EMBL" id="JBHSSW010000001">
    <property type="protein sequence ID" value="MFC6196532.1"/>
    <property type="molecule type" value="Genomic_DNA"/>
</dbReference>
<organism evidence="2 3">
    <name type="scientific">Ponticaulis profundi</name>
    <dbReference type="NCBI Taxonomy" id="2665222"/>
    <lineage>
        <taxon>Bacteria</taxon>
        <taxon>Pseudomonadati</taxon>
        <taxon>Pseudomonadota</taxon>
        <taxon>Alphaproteobacteria</taxon>
        <taxon>Hyphomonadales</taxon>
        <taxon>Hyphomonadaceae</taxon>
        <taxon>Ponticaulis</taxon>
    </lineage>
</organism>
<dbReference type="InterPro" id="IPR010281">
    <property type="entry name" value="DUF885"/>
</dbReference>
<dbReference type="PANTHER" id="PTHR33361">
    <property type="entry name" value="GLR0591 PROTEIN"/>
    <property type="match status" value="1"/>
</dbReference>
<evidence type="ECO:0000256" key="1">
    <source>
        <dbReference type="SAM" id="SignalP"/>
    </source>
</evidence>
<keyword evidence="3" id="KW-1185">Reference proteome</keyword>
<evidence type="ECO:0000313" key="3">
    <source>
        <dbReference type="Proteomes" id="UP001596303"/>
    </source>
</evidence>
<sequence>MKTTMTAMALILSLSACATQTEAPAPAAATPPPATDTATEVAEMTESERLNAFFEDVFMEMVMRSPQTQTYLGIKEDYDKWNDASDERAIEDFELETARYNQMKSEFDYDKLDESAKLSYRLYENQYQQDKKAFAYRDYNYTFNQMFGVQSSVPAFLINQHSISSKAEAQDYISRLEGVADYLEQHVQNAEDAAEKGIRPPLFVYDYVISDARNVLTGYPFTETEDMSDSPLMQDFRKKIDALMEDGTINEDEYETLLADAEAALLTSVNEGFQAVIDFMEADVENATTDDGAWKLPDADAYYAMRLNRMTTTDMTASEIHDLGLSEVARIHDEMRAIMDQVGFEGTLQEFFEFTRTDPQFFKPNTEEGKAEYLAEATALIDTMRDELPDMFNTFPEADLIVKAVEPFREKSAGKAFYQRPAPDGSRPGTYYANLYNMADMPVYQMEALAYHEGIPGHHMQIAIAQELDGIPSFRKFGGYTAYTEGWGLYSEYFPKEFGFYDDPYSDFGRLAMELWRAARLVVDTGIHDKKWTREQAIDYLMTNTPNPEGDCIKAIERYIVMPGQATAYKIGMLKILELREHAKTELGEDFNIAEYHDTVLRNGAVPLDVLESLVEDWIATKKNG</sequence>
<proteinExistence type="predicted"/>
<gene>
    <name evidence="2" type="ORF">ACFQDM_00500</name>
</gene>
<dbReference type="Pfam" id="PF05960">
    <property type="entry name" value="DUF885"/>
    <property type="match status" value="1"/>
</dbReference>
<dbReference type="PROSITE" id="PS51257">
    <property type="entry name" value="PROKAR_LIPOPROTEIN"/>
    <property type="match status" value="1"/>
</dbReference>
<name>A0ABW1S580_9PROT</name>
<feature type="chain" id="PRO_5046321641" evidence="1">
    <location>
        <begin position="19"/>
        <end position="625"/>
    </location>
</feature>
<dbReference type="Proteomes" id="UP001596303">
    <property type="component" value="Unassembled WGS sequence"/>
</dbReference>
<dbReference type="PANTHER" id="PTHR33361:SF16">
    <property type="entry name" value="DUF885 DOMAIN-CONTAINING PROTEIN"/>
    <property type="match status" value="1"/>
</dbReference>